<organism evidence="1 2">
    <name type="scientific">Heterostelium pallidum (strain ATCC 26659 / Pp 5 / PN500)</name>
    <name type="common">Cellular slime mold</name>
    <name type="synonym">Polysphondylium pallidum</name>
    <dbReference type="NCBI Taxonomy" id="670386"/>
    <lineage>
        <taxon>Eukaryota</taxon>
        <taxon>Amoebozoa</taxon>
        <taxon>Evosea</taxon>
        <taxon>Eumycetozoa</taxon>
        <taxon>Dictyostelia</taxon>
        <taxon>Acytosteliales</taxon>
        <taxon>Acytosteliaceae</taxon>
        <taxon>Heterostelium</taxon>
    </lineage>
</organism>
<accession>D3B7Q3</accession>
<dbReference type="InterPro" id="IPR036249">
    <property type="entry name" value="Thioredoxin-like_sf"/>
</dbReference>
<dbReference type="AlphaFoldDB" id="D3B7Q3"/>
<protein>
    <submittedName>
        <fullName evidence="1">Uncharacterized protein</fullName>
    </submittedName>
</protein>
<proteinExistence type="predicted"/>
<evidence type="ECO:0000313" key="2">
    <source>
        <dbReference type="Proteomes" id="UP000001396"/>
    </source>
</evidence>
<dbReference type="EMBL" id="ADBJ01000018">
    <property type="protein sequence ID" value="EFA82796.1"/>
    <property type="molecule type" value="Genomic_DNA"/>
</dbReference>
<dbReference type="SUPFAM" id="SSF52833">
    <property type="entry name" value="Thioredoxin-like"/>
    <property type="match status" value="1"/>
</dbReference>
<keyword evidence="2" id="KW-1185">Reference proteome</keyword>
<dbReference type="InParanoid" id="D3B7Q3"/>
<evidence type="ECO:0000313" key="1">
    <source>
        <dbReference type="EMBL" id="EFA82796.1"/>
    </source>
</evidence>
<sequence length="276" mass="31848">MINKIKITRLISLSIFFIISISLCHGRNTPILLNETNYKQSILDLKSKNQSVILRLYWDSNGDHLVDRLIPFPEVVVRGIDCRENIKLCEKVSLEKNLSTIILLASDEYGAPGIPIKFQSRDQRNKEFDDLIREIFNILGIPVNIVELTLSNAQEVVYNSNKSVLVQIHYQWNNYDKFNVPTFERLSARYSNVPNFVVARAKCCQFDGCQCDQLDIVGKLYSQSIILLYSAKRQQCIIYNGYVCESTISEFIQDEIDGNEFKSHYNTTLLSNNYYC</sequence>
<dbReference type="GeneID" id="31359978"/>
<dbReference type="Proteomes" id="UP000001396">
    <property type="component" value="Unassembled WGS sequence"/>
</dbReference>
<dbReference type="Gene3D" id="3.40.30.10">
    <property type="entry name" value="Glutaredoxin"/>
    <property type="match status" value="1"/>
</dbReference>
<name>D3B7Q3_HETP5</name>
<comment type="caution">
    <text evidence="1">The sequence shown here is derived from an EMBL/GenBank/DDBJ whole genome shotgun (WGS) entry which is preliminary data.</text>
</comment>
<gene>
    <name evidence="1" type="ORF">PPL_04491</name>
</gene>
<reference evidence="1 2" key="1">
    <citation type="journal article" date="2011" name="Genome Res.">
        <title>Phylogeny-wide analysis of social amoeba genomes highlights ancient origins for complex intercellular communication.</title>
        <authorList>
            <person name="Heidel A.J."/>
            <person name="Lawal H.M."/>
            <person name="Felder M."/>
            <person name="Schilde C."/>
            <person name="Helps N.R."/>
            <person name="Tunggal B."/>
            <person name="Rivero F."/>
            <person name="John U."/>
            <person name="Schleicher M."/>
            <person name="Eichinger L."/>
            <person name="Platzer M."/>
            <person name="Noegel A.A."/>
            <person name="Schaap P."/>
            <person name="Gloeckner G."/>
        </authorList>
    </citation>
    <scope>NUCLEOTIDE SEQUENCE [LARGE SCALE GENOMIC DNA]</scope>
    <source>
        <strain evidence="2">ATCC 26659 / Pp 5 / PN500</strain>
    </source>
</reference>
<dbReference type="RefSeq" id="XP_020434913.1">
    <property type="nucleotide sequence ID" value="XM_020575393.1"/>
</dbReference>